<feature type="compositionally biased region" description="Basic and acidic residues" evidence="1">
    <location>
        <begin position="224"/>
        <end position="233"/>
    </location>
</feature>
<feature type="region of interest" description="Disordered" evidence="1">
    <location>
        <begin position="471"/>
        <end position="557"/>
    </location>
</feature>
<keyword evidence="2" id="KW-1133">Transmembrane helix</keyword>
<gene>
    <name evidence="3" type="ORF">CYCCA115_LOCUS16551</name>
</gene>
<feature type="compositionally biased region" description="Acidic residues" evidence="1">
    <location>
        <begin position="61"/>
        <end position="74"/>
    </location>
</feature>
<feature type="compositionally biased region" description="Polar residues" evidence="1">
    <location>
        <begin position="330"/>
        <end position="350"/>
    </location>
</feature>
<proteinExistence type="predicted"/>
<sequence length="806" mass="87995">MTEKVSDRISKLEGKNLPEPSPPEVIDEEVMEEEVVEISDDSDEENSASVEISASTPQSDEPVEEEVVEEQEIEEYDEEVVFQPVFEPVEYDEILVSSSHHISMGSSTLDTDDVASFADEEIEFKPPSNDAETGAETRIDNLGQIDDEEKVEEVMAAPDDEVEEHDDSWDPGRRHHKVLISPGNHVDDQYDNDDESLGSHSWMPHRKQPSHESSDGVTPRTSHRKSEGIRLEDAINSIDGAPFSPSTSKISFDTTIKSSDTLDNWNISPQIEGNPNDRKHKVDKDSSESDDSSMIRRQKQVQFAGLPEHPPELRKTPNAHLAAVQEKIETGSSSSYETDSEAASSVYETDSSSEDAIIRPTSTESGRRLAVNYRPSTSVRSAPSVNPVSSLPKPPLSLGSSGTSDVESQPQNENFVPAAETSPKESKFFKAQILCLAILLLIGTALCLYFFYDFTRDEHRNTFNLTPTIAPVVPPTRPTAQPILPTISPTKSPSEPTPNTPTPITPTPDAPSPNNPTPDTTAPTAPTPSTSSPTRFQSQNNDECADAIGPVLPGTNIQGTTVNAREDDVSSCDNTSNNGLPGVWYYVLGNGGEMMAHTCSNTSIDSKISIYGGPCSNAQCLEVSDNFCGRQSAVSWDSEFQKPYYVLVQGRTIQRSIGDFELSIEARYNDECKDVITLEASPDANAPNAPIIKGQTLEANPNSFVCNGVTNESPSLFYAVRGTGEELAVIFQEGTDFNPRISVLVGDCSRLSCVAQSDEGDIQFSWASIRDMKYYILVHGETARDVGNFAFQVLSADAIAQGRLPW</sequence>
<reference evidence="3" key="1">
    <citation type="submission" date="2023-08" db="EMBL/GenBank/DDBJ databases">
        <authorList>
            <person name="Audoor S."/>
            <person name="Bilcke G."/>
        </authorList>
    </citation>
    <scope>NUCLEOTIDE SEQUENCE</scope>
</reference>
<feature type="compositionally biased region" description="Acidic residues" evidence="1">
    <location>
        <begin position="158"/>
        <end position="169"/>
    </location>
</feature>
<keyword evidence="2" id="KW-0472">Membrane</keyword>
<comment type="caution">
    <text evidence="3">The sequence shown here is derived from an EMBL/GenBank/DDBJ whole genome shotgun (WGS) entry which is preliminary data.</text>
</comment>
<dbReference type="AlphaFoldDB" id="A0AAD2JJQ4"/>
<feature type="region of interest" description="Disordered" evidence="1">
    <location>
        <begin position="123"/>
        <end position="419"/>
    </location>
</feature>
<feature type="compositionally biased region" description="Low complexity" evidence="1">
    <location>
        <begin position="517"/>
        <end position="534"/>
    </location>
</feature>
<name>A0AAD2JJQ4_9STRA</name>
<evidence type="ECO:0000313" key="3">
    <source>
        <dbReference type="EMBL" id="CAJ1957110.1"/>
    </source>
</evidence>
<feature type="compositionally biased region" description="Basic and acidic residues" evidence="1">
    <location>
        <begin position="1"/>
        <end position="16"/>
    </location>
</feature>
<feature type="compositionally biased region" description="Low complexity" evidence="1">
    <location>
        <begin position="485"/>
        <end position="494"/>
    </location>
</feature>
<evidence type="ECO:0000256" key="1">
    <source>
        <dbReference type="SAM" id="MobiDB-lite"/>
    </source>
</evidence>
<feature type="compositionally biased region" description="Low complexity" evidence="1">
    <location>
        <begin position="383"/>
        <end position="404"/>
    </location>
</feature>
<evidence type="ECO:0000313" key="4">
    <source>
        <dbReference type="Proteomes" id="UP001295423"/>
    </source>
</evidence>
<feature type="region of interest" description="Disordered" evidence="1">
    <location>
        <begin position="1"/>
        <end position="74"/>
    </location>
</feature>
<dbReference type="Proteomes" id="UP001295423">
    <property type="component" value="Unassembled WGS sequence"/>
</dbReference>
<feature type="compositionally biased region" description="Acidic residues" evidence="1">
    <location>
        <begin position="25"/>
        <end position="46"/>
    </location>
</feature>
<keyword evidence="4" id="KW-1185">Reference proteome</keyword>
<dbReference type="EMBL" id="CAKOGP040001936">
    <property type="protein sequence ID" value="CAJ1957110.1"/>
    <property type="molecule type" value="Genomic_DNA"/>
</dbReference>
<evidence type="ECO:0000256" key="2">
    <source>
        <dbReference type="SAM" id="Phobius"/>
    </source>
</evidence>
<accession>A0AAD2JJQ4</accession>
<feature type="compositionally biased region" description="Polar residues" evidence="1">
    <location>
        <begin position="405"/>
        <end position="414"/>
    </location>
</feature>
<protein>
    <submittedName>
        <fullName evidence="3">Uncharacterized protein</fullName>
    </submittedName>
</protein>
<feature type="compositionally biased region" description="Polar residues" evidence="1">
    <location>
        <begin position="244"/>
        <end position="273"/>
    </location>
</feature>
<organism evidence="3 4">
    <name type="scientific">Cylindrotheca closterium</name>
    <dbReference type="NCBI Taxonomy" id="2856"/>
    <lineage>
        <taxon>Eukaryota</taxon>
        <taxon>Sar</taxon>
        <taxon>Stramenopiles</taxon>
        <taxon>Ochrophyta</taxon>
        <taxon>Bacillariophyta</taxon>
        <taxon>Bacillariophyceae</taxon>
        <taxon>Bacillariophycidae</taxon>
        <taxon>Bacillariales</taxon>
        <taxon>Bacillariaceae</taxon>
        <taxon>Cylindrotheca</taxon>
    </lineage>
</organism>
<keyword evidence="2" id="KW-0812">Transmembrane</keyword>
<feature type="transmembrane region" description="Helical" evidence="2">
    <location>
        <begin position="433"/>
        <end position="452"/>
    </location>
</feature>
<feature type="compositionally biased region" description="Pro residues" evidence="1">
    <location>
        <begin position="495"/>
        <end position="516"/>
    </location>
</feature>
<feature type="compositionally biased region" description="Basic and acidic residues" evidence="1">
    <location>
        <begin position="275"/>
        <end position="287"/>
    </location>
</feature>